<keyword evidence="1" id="KW-1133">Transmembrane helix</keyword>
<keyword evidence="3" id="KW-1185">Reference proteome</keyword>
<proteinExistence type="predicted"/>
<keyword evidence="1" id="KW-0812">Transmembrane</keyword>
<organism evidence="2 3">
    <name type="scientific">Roseateles aquae</name>
    <dbReference type="NCBI Taxonomy" id="3077235"/>
    <lineage>
        <taxon>Bacteria</taxon>
        <taxon>Pseudomonadati</taxon>
        <taxon>Pseudomonadota</taxon>
        <taxon>Betaproteobacteria</taxon>
        <taxon>Burkholderiales</taxon>
        <taxon>Sphaerotilaceae</taxon>
        <taxon>Roseateles</taxon>
    </lineage>
</organism>
<protein>
    <submittedName>
        <fullName evidence="2">Uncharacterized protein</fullName>
    </submittedName>
</protein>
<keyword evidence="1" id="KW-0472">Membrane</keyword>
<gene>
    <name evidence="2" type="ORF">RQP53_03060</name>
</gene>
<feature type="transmembrane region" description="Helical" evidence="1">
    <location>
        <begin position="12"/>
        <end position="31"/>
    </location>
</feature>
<reference evidence="2" key="1">
    <citation type="submission" date="2023-09" db="EMBL/GenBank/DDBJ databases">
        <title>Paucibacter sp. APW11 Genome sequencing and assembly.</title>
        <authorList>
            <person name="Kim I."/>
        </authorList>
    </citation>
    <scope>NUCLEOTIDE SEQUENCE</scope>
    <source>
        <strain evidence="2">APW11</strain>
    </source>
</reference>
<accession>A0ABU3P6Q3</accession>
<dbReference type="Proteomes" id="UP001246372">
    <property type="component" value="Unassembled WGS sequence"/>
</dbReference>
<comment type="caution">
    <text evidence="2">The sequence shown here is derived from an EMBL/GenBank/DDBJ whole genome shotgun (WGS) entry which is preliminary data.</text>
</comment>
<evidence type="ECO:0000313" key="3">
    <source>
        <dbReference type="Proteomes" id="UP001246372"/>
    </source>
</evidence>
<sequence>MQASIQRWITHPALALGSTVLWGVIECVALWRSRRRLTRSR</sequence>
<evidence type="ECO:0000313" key="2">
    <source>
        <dbReference type="EMBL" id="MDT8998251.1"/>
    </source>
</evidence>
<evidence type="ECO:0000256" key="1">
    <source>
        <dbReference type="SAM" id="Phobius"/>
    </source>
</evidence>
<dbReference type="EMBL" id="JAVXZY010000001">
    <property type="protein sequence ID" value="MDT8998251.1"/>
    <property type="molecule type" value="Genomic_DNA"/>
</dbReference>
<name>A0ABU3P6Q3_9BURK</name>
<dbReference type="RefSeq" id="WP_315648560.1">
    <property type="nucleotide sequence ID" value="NZ_JAVXZY010000001.1"/>
</dbReference>